<protein>
    <submittedName>
        <fullName evidence="1">Head-tail adaptor protein</fullName>
    </submittedName>
    <submittedName>
        <fullName evidence="2">Phage head-tail adaptor</fullName>
    </submittedName>
</protein>
<dbReference type="InterPro" id="IPR038666">
    <property type="entry name" value="SSP1_head-tail_sf"/>
</dbReference>
<evidence type="ECO:0000313" key="1">
    <source>
        <dbReference type="EMBL" id="OZN25257.1"/>
    </source>
</evidence>
<dbReference type="Gene3D" id="2.40.10.270">
    <property type="entry name" value="Bacteriophage SPP1 head-tail adaptor protein"/>
    <property type="match status" value="1"/>
</dbReference>
<reference evidence="2 4" key="2">
    <citation type="submission" date="2018-06" db="EMBL/GenBank/DDBJ databases">
        <authorList>
            <consortium name="Pathogen Informatics"/>
            <person name="Doyle S."/>
        </authorList>
    </citation>
    <scope>NUCLEOTIDE SEQUENCE [LARGE SCALE GENOMIC DNA]</scope>
    <source>
        <strain evidence="2 4">NCTC10851</strain>
    </source>
</reference>
<evidence type="ECO:0000313" key="4">
    <source>
        <dbReference type="Proteomes" id="UP000254507"/>
    </source>
</evidence>
<dbReference type="EMBL" id="NLFK01000003">
    <property type="protein sequence ID" value="OZN25257.1"/>
    <property type="molecule type" value="Genomic_DNA"/>
</dbReference>
<dbReference type="AlphaFoldDB" id="A0A263HF21"/>
<sequence>MEIGKLRHRITLQQQINAPNDYGAFVTTWQDIATVWAEIKPISGREYFSAQQVQSEVTTQIWLRYRKDIKPTMRVEHNGKYYEIISVLNYRGLNKTLQLMCKEKSNGQFKR</sequence>
<dbReference type="Proteomes" id="UP000215738">
    <property type="component" value="Unassembled WGS sequence"/>
</dbReference>
<reference evidence="1 3" key="1">
    <citation type="submission" date="2017-07" db="EMBL/GenBank/DDBJ databases">
        <title>Virulence factors identified in Actinobacillus seminis.</title>
        <authorList>
            <person name="Negrete-Abascal E."/>
            <person name="Vaca-Pacheco S."/>
            <person name="Montes-Garcia F."/>
            <person name="Leyto-Gil A.M."/>
            <person name="Fragoso-Garcia E."/>
            <person name="Carvente-Garcia R."/>
            <person name="Perez-Agueros S."/>
            <person name="Castelan-Sanchez H.G."/>
            <person name="Garcia-Molina A."/>
            <person name="Villamar T.E."/>
            <person name="Vazquez-Cruz C."/>
        </authorList>
    </citation>
    <scope>NUCLEOTIDE SEQUENCE [LARGE SCALE GENOMIC DNA]</scope>
    <source>
        <strain evidence="1 3">ATCC 15768</strain>
    </source>
</reference>
<dbReference type="EMBL" id="UFSB01000001">
    <property type="protein sequence ID" value="SUU36019.1"/>
    <property type="molecule type" value="Genomic_DNA"/>
</dbReference>
<dbReference type="Proteomes" id="UP000254507">
    <property type="component" value="Unassembled WGS sequence"/>
</dbReference>
<dbReference type="NCBIfam" id="TIGR01563">
    <property type="entry name" value="gp16_SPP1"/>
    <property type="match status" value="1"/>
</dbReference>
<dbReference type="RefSeq" id="WP_094945931.1">
    <property type="nucleotide sequence ID" value="NZ_NLFK01000003.1"/>
</dbReference>
<dbReference type="OrthoDB" id="8640229at2"/>
<gene>
    <name evidence="1" type="ORF">CFY87_03690</name>
    <name evidence="2" type="ORF">NCTC10851_01072</name>
</gene>
<proteinExistence type="predicted"/>
<dbReference type="Pfam" id="PF05521">
    <property type="entry name" value="Phage_HCP"/>
    <property type="match status" value="1"/>
</dbReference>
<dbReference type="InterPro" id="IPR008767">
    <property type="entry name" value="Phage_SPP1_head-tail_adaptor"/>
</dbReference>
<organism evidence="2 4">
    <name type="scientific">Actinobacillus seminis</name>
    <dbReference type="NCBI Taxonomy" id="722"/>
    <lineage>
        <taxon>Bacteria</taxon>
        <taxon>Pseudomonadati</taxon>
        <taxon>Pseudomonadota</taxon>
        <taxon>Gammaproteobacteria</taxon>
        <taxon>Pasteurellales</taxon>
        <taxon>Pasteurellaceae</taxon>
        <taxon>Actinobacillus</taxon>
    </lineage>
</organism>
<keyword evidence="3" id="KW-1185">Reference proteome</keyword>
<evidence type="ECO:0000313" key="3">
    <source>
        <dbReference type="Proteomes" id="UP000215738"/>
    </source>
</evidence>
<name>A0A263HF21_9PAST</name>
<dbReference type="InParanoid" id="A0A263HF21"/>
<accession>A0A263HF21</accession>
<evidence type="ECO:0000313" key="2">
    <source>
        <dbReference type="EMBL" id="SUU36019.1"/>
    </source>
</evidence>